<organism evidence="3 4">
    <name type="scientific">Phakopsora pachyrhizi</name>
    <name type="common">Asian soybean rust disease fungus</name>
    <dbReference type="NCBI Taxonomy" id="170000"/>
    <lineage>
        <taxon>Eukaryota</taxon>
        <taxon>Fungi</taxon>
        <taxon>Dikarya</taxon>
        <taxon>Basidiomycota</taxon>
        <taxon>Pucciniomycotina</taxon>
        <taxon>Pucciniomycetes</taxon>
        <taxon>Pucciniales</taxon>
        <taxon>Phakopsoraceae</taxon>
        <taxon>Phakopsora</taxon>
    </lineage>
</organism>
<gene>
    <name evidence="3" type="ORF">PPACK8108_LOCUS5096</name>
</gene>
<comment type="caution">
    <text evidence="3">The sequence shown here is derived from an EMBL/GenBank/DDBJ whole genome shotgun (WGS) entry which is preliminary data.</text>
</comment>
<sequence length="387" mass="43005">MGGFMSFFRPGPELDPRQDISTREDLPDPPSYTDPDQLLGHTNDLRTTDLNLDSDWIDPSIDHQNLHSSVDQISEEVDKKKTEGGGATDEHSLGGGEDVINEKAQAEGSLIDLKAQPAAESEHIHPSESDSQHELLHRSDELAQENIDDQTKLNQLQENLKLGHEESEEQQSLEKGPELEITGSKVSEKLVKTESEPSQSLNPAEAEVLKRRDSSVPSVMEEEELAKPAAGSIEREEEVKPTVDSIKREEEEQDLGRKIEGSKDKTREVIDSKDEKAFKREADQSLDRPEQVSRISVEEWSDLSRTEVKAMMGMFLVPWLGILASLRSINQIWFLSFGTDLVLNRSLIGIGLGGFSLTVSILGPLSVYLSLIKLFVTVSDLVSQKIS</sequence>
<feature type="region of interest" description="Disordered" evidence="1">
    <location>
        <begin position="59"/>
        <end position="274"/>
    </location>
</feature>
<proteinExistence type="predicted"/>
<feature type="transmembrane region" description="Helical" evidence="2">
    <location>
        <begin position="315"/>
        <end position="335"/>
    </location>
</feature>
<evidence type="ECO:0000313" key="4">
    <source>
        <dbReference type="Proteomes" id="UP001153365"/>
    </source>
</evidence>
<keyword evidence="2" id="KW-0472">Membrane</keyword>
<feature type="transmembrane region" description="Helical" evidence="2">
    <location>
        <begin position="347"/>
        <end position="371"/>
    </location>
</feature>
<feature type="compositionally biased region" description="Basic and acidic residues" evidence="1">
    <location>
        <begin position="233"/>
        <end position="274"/>
    </location>
</feature>
<protein>
    <submittedName>
        <fullName evidence="3">Expressed protein</fullName>
    </submittedName>
</protein>
<evidence type="ECO:0000256" key="2">
    <source>
        <dbReference type="SAM" id="Phobius"/>
    </source>
</evidence>
<dbReference type="AlphaFoldDB" id="A0AAV0AS54"/>
<accession>A0AAV0AS54</accession>
<feature type="compositionally biased region" description="Basic and acidic residues" evidence="1">
    <location>
        <begin position="186"/>
        <end position="195"/>
    </location>
</feature>
<feature type="compositionally biased region" description="Basic and acidic residues" evidence="1">
    <location>
        <begin position="120"/>
        <end position="141"/>
    </location>
</feature>
<dbReference type="EMBL" id="CALTRL010000982">
    <property type="protein sequence ID" value="CAH7670393.1"/>
    <property type="molecule type" value="Genomic_DNA"/>
</dbReference>
<name>A0AAV0AS54_PHAPC</name>
<keyword evidence="2" id="KW-1133">Transmembrane helix</keyword>
<keyword evidence="2" id="KW-0812">Transmembrane</keyword>
<dbReference type="Proteomes" id="UP001153365">
    <property type="component" value="Unassembled WGS sequence"/>
</dbReference>
<reference evidence="3" key="1">
    <citation type="submission" date="2022-06" db="EMBL/GenBank/DDBJ databases">
        <authorList>
            <consortium name="SYNGENTA / RWTH Aachen University"/>
        </authorList>
    </citation>
    <scope>NUCLEOTIDE SEQUENCE</scope>
</reference>
<feature type="region of interest" description="Disordered" evidence="1">
    <location>
        <begin position="1"/>
        <end position="45"/>
    </location>
</feature>
<feature type="compositionally biased region" description="Basic and acidic residues" evidence="1">
    <location>
        <begin position="12"/>
        <end position="26"/>
    </location>
</feature>
<keyword evidence="4" id="KW-1185">Reference proteome</keyword>
<feature type="compositionally biased region" description="Basic and acidic residues" evidence="1">
    <location>
        <begin position="76"/>
        <end position="92"/>
    </location>
</feature>
<evidence type="ECO:0000313" key="3">
    <source>
        <dbReference type="EMBL" id="CAH7670393.1"/>
    </source>
</evidence>
<evidence type="ECO:0000256" key="1">
    <source>
        <dbReference type="SAM" id="MobiDB-lite"/>
    </source>
</evidence>